<dbReference type="AlphaFoldDB" id="A0A922LM18"/>
<dbReference type="GO" id="GO:0005634">
    <property type="term" value="C:nucleus"/>
    <property type="evidence" value="ECO:0007669"/>
    <property type="project" value="UniProtKB-SubCell"/>
</dbReference>
<evidence type="ECO:0000256" key="2">
    <source>
        <dbReference type="ARBA" id="ARBA00004123"/>
    </source>
</evidence>
<evidence type="ECO:0000259" key="8">
    <source>
        <dbReference type="PROSITE" id="PS51184"/>
    </source>
</evidence>
<keyword evidence="3" id="KW-0479">Metal-binding</keyword>
<dbReference type="SMART" id="SM00558">
    <property type="entry name" value="JmjC"/>
    <property type="match status" value="1"/>
</dbReference>
<dbReference type="PROSITE" id="PS51184">
    <property type="entry name" value="JMJC"/>
    <property type="match status" value="1"/>
</dbReference>
<name>A0A922LM18_SCHHA</name>
<comment type="cofactor">
    <cofactor evidence="1">
        <name>Fe(2+)</name>
        <dbReference type="ChEBI" id="CHEBI:29033"/>
    </cofactor>
</comment>
<keyword evidence="10" id="KW-1185">Reference proteome</keyword>
<proteinExistence type="predicted"/>
<evidence type="ECO:0000256" key="3">
    <source>
        <dbReference type="ARBA" id="ARBA00022723"/>
    </source>
</evidence>
<keyword evidence="5" id="KW-0408">Iron</keyword>
<dbReference type="Gene3D" id="2.60.120.650">
    <property type="entry name" value="Cupin"/>
    <property type="match status" value="1"/>
</dbReference>
<evidence type="ECO:0000256" key="7">
    <source>
        <dbReference type="SAM" id="MobiDB-lite"/>
    </source>
</evidence>
<dbReference type="GO" id="GO:0046872">
    <property type="term" value="F:metal ion binding"/>
    <property type="evidence" value="ECO:0007669"/>
    <property type="project" value="UniProtKB-KW"/>
</dbReference>
<dbReference type="InterPro" id="IPR041588">
    <property type="entry name" value="Integrase_H2C2"/>
</dbReference>
<reference evidence="9" key="3">
    <citation type="submission" date="2021-06" db="EMBL/GenBank/DDBJ databases">
        <title>Chromosome-level genome assembly for S. haematobium.</title>
        <authorList>
            <person name="Stroehlein A.J."/>
        </authorList>
    </citation>
    <scope>NUCLEOTIDE SEQUENCE</scope>
</reference>
<dbReference type="RefSeq" id="XP_012798354.3">
    <property type="nucleotide sequence ID" value="XM_012942900.3"/>
</dbReference>
<dbReference type="KEGG" id="shx:MS3_00002575"/>
<dbReference type="GO" id="GO:0051864">
    <property type="term" value="F:histone H3K36 demethylase activity"/>
    <property type="evidence" value="ECO:0007669"/>
    <property type="project" value="TreeGrafter"/>
</dbReference>
<evidence type="ECO:0000256" key="4">
    <source>
        <dbReference type="ARBA" id="ARBA00023002"/>
    </source>
</evidence>
<reference evidence="9" key="4">
    <citation type="journal article" date="2022" name="PLoS Pathog.">
        <title>Chromosome-level genome of Schistosoma haematobium underpins genome-wide explorations of molecular variation.</title>
        <authorList>
            <person name="Stroehlein A.J."/>
            <person name="Korhonen P.K."/>
            <person name="Lee V.V."/>
            <person name="Ralph S.A."/>
            <person name="Mentink-Kane M."/>
            <person name="You H."/>
            <person name="McManus D.P."/>
            <person name="Tchuente L.T."/>
            <person name="Stothard J.R."/>
            <person name="Kaur P."/>
            <person name="Dudchenko O."/>
            <person name="Aiden E.L."/>
            <person name="Yang B."/>
            <person name="Yang H."/>
            <person name="Emery A.M."/>
            <person name="Webster B.L."/>
            <person name="Brindley P.J."/>
            <person name="Rollinson D."/>
            <person name="Chang B.C.H."/>
            <person name="Gasser R.B."/>
            <person name="Young N.D."/>
        </authorList>
    </citation>
    <scope>NUCLEOTIDE SEQUENCE</scope>
</reference>
<protein>
    <submittedName>
        <fullName evidence="9">Lysine-specific demethylase 8</fullName>
    </submittedName>
</protein>
<keyword evidence="4" id="KW-0560">Oxidoreductase</keyword>
<reference evidence="9" key="1">
    <citation type="journal article" date="2012" name="Nat. Genet.">
        <title>Whole-genome sequence of Schistosoma haematobium.</title>
        <authorList>
            <person name="Young N.D."/>
            <person name="Jex A.R."/>
            <person name="Li B."/>
            <person name="Liu S."/>
            <person name="Yang L."/>
            <person name="Xiong Z."/>
            <person name="Li Y."/>
            <person name="Cantacessi C."/>
            <person name="Hall R.S."/>
            <person name="Xu X."/>
            <person name="Chen F."/>
            <person name="Wu X."/>
            <person name="Zerlotini A."/>
            <person name="Oliveira G."/>
            <person name="Hofmann A."/>
            <person name="Zhang G."/>
            <person name="Fang X."/>
            <person name="Kang Y."/>
            <person name="Campbell B.E."/>
            <person name="Loukas A."/>
            <person name="Ranganathan S."/>
            <person name="Rollinson D."/>
            <person name="Rinaldi G."/>
            <person name="Brindley P.J."/>
            <person name="Yang H."/>
            <person name="Wang J."/>
            <person name="Wang J."/>
            <person name="Gasser R.B."/>
        </authorList>
    </citation>
    <scope>NUCLEOTIDE SEQUENCE</scope>
</reference>
<evidence type="ECO:0000256" key="5">
    <source>
        <dbReference type="ARBA" id="ARBA00023004"/>
    </source>
</evidence>
<dbReference type="PANTHER" id="PTHR12461:SF106">
    <property type="entry name" value="BIFUNCTIONAL PEPTIDASE AND ARGINYL-HYDROXYLASE JMJD5"/>
    <property type="match status" value="1"/>
</dbReference>
<dbReference type="SUPFAM" id="SSF51197">
    <property type="entry name" value="Clavaminate synthase-like"/>
    <property type="match status" value="1"/>
</dbReference>
<sequence>MGTGRETLLSDTSAGMDRPNVPKHYRRNIFNTMNKLSHPGVHATIKFVAIQFFWPGTNEDVRKWGFSCVRCQKYKVIRHKKCPWSSDTTPDACFDHVHLDLLRRLPDSSEYSYLLTFVNRFTRWLEAEPIKEITAETVVRAFIEQSEGHPRNRCLWHQHDLLGLMLLGRGFFDPVDPSDKMMLIRNYLDQNAPSLQDFDQLIQSYQLEYGIILLRDYQKLLQMYNTTEISFHEFKYHTNYLLQYIWEKLHTGHWKNVHICWRILYSSIKLLIVLYYLYKSNNDDDPNSYQFDPDHSDDHDHDRYHYHPFIELIKELDLSLIMGYPIFNQFASKLASKLHHIIMIKRRLCNENDLSLSRLFQLDNHNPDIHHDLDHDLDRFIQINEQIKINLNKLDHINCPSIELFNDLIKFNKPFIITNAINFWPAYNNNNQHKWTINYWLHHYGYRLVPIEIGQKYTQENWGQKLMTIHEFINHYFNQSIINNENTMKGYLAQYDIFTQIPELENDIYIPDYCYVTGGDEPINNSDDNDNHHHIDTIETNIWFGPKNTISPLHHDNDRANLLTQIHGYKLIILYSALETKNLYPYNDNPMLCNTSKIDLDHLNIDLMNEFPKFQNVHGYYSILKPGEMLYIPPRCWHYVRSLTASYSVNFWWNISSSLIPSWE</sequence>
<evidence type="ECO:0000256" key="1">
    <source>
        <dbReference type="ARBA" id="ARBA00001954"/>
    </source>
</evidence>
<evidence type="ECO:0000256" key="6">
    <source>
        <dbReference type="ARBA" id="ARBA00023242"/>
    </source>
</evidence>
<dbReference type="EMBL" id="AMPZ03000002">
    <property type="protein sequence ID" value="KAH9589542.1"/>
    <property type="molecule type" value="Genomic_DNA"/>
</dbReference>
<feature type="region of interest" description="Disordered" evidence="7">
    <location>
        <begin position="1"/>
        <end position="20"/>
    </location>
</feature>
<dbReference type="SUPFAM" id="SSF53098">
    <property type="entry name" value="Ribonuclease H-like"/>
    <property type="match status" value="1"/>
</dbReference>
<dbReference type="Pfam" id="PF17921">
    <property type="entry name" value="Integrase_H2C2"/>
    <property type="match status" value="1"/>
</dbReference>
<keyword evidence="6" id="KW-0539">Nucleus</keyword>
<dbReference type="InterPro" id="IPR012337">
    <property type="entry name" value="RNaseH-like_sf"/>
</dbReference>
<dbReference type="Proteomes" id="UP000471633">
    <property type="component" value="Unassembled WGS sequence"/>
</dbReference>
<dbReference type="Pfam" id="PF13621">
    <property type="entry name" value="Cupin_8"/>
    <property type="match status" value="1"/>
</dbReference>
<dbReference type="CTD" id="79831"/>
<dbReference type="InterPro" id="IPR036397">
    <property type="entry name" value="RNaseH_sf"/>
</dbReference>
<dbReference type="InterPro" id="IPR041667">
    <property type="entry name" value="Cupin_8"/>
</dbReference>
<comment type="caution">
    <text evidence="9">The sequence shown here is derived from an EMBL/GenBank/DDBJ whole genome shotgun (WGS) entry which is preliminary data.</text>
</comment>
<dbReference type="PANTHER" id="PTHR12461">
    <property type="entry name" value="HYPOXIA-INDUCIBLE FACTOR 1 ALPHA INHIBITOR-RELATED"/>
    <property type="match status" value="1"/>
</dbReference>
<evidence type="ECO:0000313" key="10">
    <source>
        <dbReference type="Proteomes" id="UP000471633"/>
    </source>
</evidence>
<organism evidence="9 10">
    <name type="scientific">Schistosoma haematobium</name>
    <name type="common">Blood fluke</name>
    <dbReference type="NCBI Taxonomy" id="6185"/>
    <lineage>
        <taxon>Eukaryota</taxon>
        <taxon>Metazoa</taxon>
        <taxon>Spiralia</taxon>
        <taxon>Lophotrochozoa</taxon>
        <taxon>Platyhelminthes</taxon>
        <taxon>Trematoda</taxon>
        <taxon>Digenea</taxon>
        <taxon>Strigeidida</taxon>
        <taxon>Schistosomatoidea</taxon>
        <taxon>Schistosomatidae</taxon>
        <taxon>Schistosoma</taxon>
    </lineage>
</organism>
<reference evidence="9" key="2">
    <citation type="journal article" date="2019" name="Gigascience">
        <title>High-quality Schistosoma haematobium genome achieved by single-molecule and long-range sequencing.</title>
        <authorList>
            <person name="Stroehlein A.J."/>
            <person name="Korhonen P.K."/>
            <person name="Chong T.M."/>
            <person name="Lim Y.L."/>
            <person name="Chan K.G."/>
            <person name="Webster B."/>
            <person name="Rollinson D."/>
            <person name="Brindley P.J."/>
            <person name="Gasser R.B."/>
            <person name="Young N.D."/>
        </authorList>
    </citation>
    <scope>NUCLEOTIDE SEQUENCE</scope>
</reference>
<dbReference type="Gene3D" id="1.10.340.70">
    <property type="match status" value="1"/>
</dbReference>
<gene>
    <name evidence="9" type="primary">KDM8</name>
    <name evidence="9" type="ORF">MS3_00002575</name>
</gene>
<feature type="domain" description="JmjC" evidence="8">
    <location>
        <begin position="490"/>
        <end position="664"/>
    </location>
</feature>
<dbReference type="GO" id="GO:0003676">
    <property type="term" value="F:nucleic acid binding"/>
    <property type="evidence" value="ECO:0007669"/>
    <property type="project" value="InterPro"/>
</dbReference>
<dbReference type="GeneID" id="24594326"/>
<comment type="subcellular location">
    <subcellularLocation>
        <location evidence="2">Nucleus</location>
    </subcellularLocation>
</comment>
<accession>A0A922LM18</accession>
<evidence type="ECO:0000313" key="9">
    <source>
        <dbReference type="EMBL" id="KAH9589542.1"/>
    </source>
</evidence>
<dbReference type="InterPro" id="IPR003347">
    <property type="entry name" value="JmjC_dom"/>
</dbReference>
<dbReference type="Gene3D" id="3.30.420.10">
    <property type="entry name" value="Ribonuclease H-like superfamily/Ribonuclease H"/>
    <property type="match status" value="1"/>
</dbReference>